<keyword evidence="2" id="KW-1133">Transmembrane helix</keyword>
<keyword evidence="2" id="KW-0812">Transmembrane</keyword>
<comment type="caution">
    <text evidence="3">The sequence shown here is derived from an EMBL/GenBank/DDBJ whole genome shotgun (WGS) entry which is preliminary data.</text>
</comment>
<feature type="region of interest" description="Disordered" evidence="1">
    <location>
        <begin position="83"/>
        <end position="122"/>
    </location>
</feature>
<organism evidence="3 4">
    <name type="scientific">Rhynchophorus ferrugineus</name>
    <name type="common">Red palm weevil</name>
    <name type="synonym">Curculio ferrugineus</name>
    <dbReference type="NCBI Taxonomy" id="354439"/>
    <lineage>
        <taxon>Eukaryota</taxon>
        <taxon>Metazoa</taxon>
        <taxon>Ecdysozoa</taxon>
        <taxon>Arthropoda</taxon>
        <taxon>Hexapoda</taxon>
        <taxon>Insecta</taxon>
        <taxon>Pterygota</taxon>
        <taxon>Neoptera</taxon>
        <taxon>Endopterygota</taxon>
        <taxon>Coleoptera</taxon>
        <taxon>Polyphaga</taxon>
        <taxon>Cucujiformia</taxon>
        <taxon>Curculionidae</taxon>
        <taxon>Dryophthorinae</taxon>
        <taxon>Rhynchophorus</taxon>
    </lineage>
</organism>
<dbReference type="AlphaFoldDB" id="A0A834MN20"/>
<keyword evidence="2" id="KW-0472">Membrane</keyword>
<evidence type="ECO:0000313" key="4">
    <source>
        <dbReference type="Proteomes" id="UP000625711"/>
    </source>
</evidence>
<feature type="transmembrane region" description="Helical" evidence="2">
    <location>
        <begin position="46"/>
        <end position="67"/>
    </location>
</feature>
<protein>
    <submittedName>
        <fullName evidence="3">Uncharacterized protein</fullName>
    </submittedName>
</protein>
<dbReference type="EMBL" id="JAACXV010000065">
    <property type="protein sequence ID" value="KAF7284939.1"/>
    <property type="molecule type" value="Genomic_DNA"/>
</dbReference>
<evidence type="ECO:0000256" key="2">
    <source>
        <dbReference type="SAM" id="Phobius"/>
    </source>
</evidence>
<accession>A0A834MN20</accession>
<sequence>MCGISRTGEDPAAGCWCDECPRAQSSYPSRVRENSTKRGLTTKFTLVANELFVVVIYAAAACGPFYLNDRMAAPNISEGALASPAAEPNFSSAFPSDLQFNKPSRREGSARPKDRTKRQNAELITQTKLDYLPLPVPFVYIRVSSF</sequence>
<name>A0A834MN20_RHYFE</name>
<reference evidence="3" key="1">
    <citation type="submission" date="2020-08" db="EMBL/GenBank/DDBJ databases">
        <title>Genome sequencing and assembly of the red palm weevil Rhynchophorus ferrugineus.</title>
        <authorList>
            <person name="Dias G.B."/>
            <person name="Bergman C.M."/>
            <person name="Manee M."/>
        </authorList>
    </citation>
    <scope>NUCLEOTIDE SEQUENCE</scope>
    <source>
        <strain evidence="3">AA-2017</strain>
        <tissue evidence="3">Whole larva</tissue>
    </source>
</reference>
<evidence type="ECO:0000256" key="1">
    <source>
        <dbReference type="SAM" id="MobiDB-lite"/>
    </source>
</evidence>
<evidence type="ECO:0000313" key="3">
    <source>
        <dbReference type="EMBL" id="KAF7284939.1"/>
    </source>
</evidence>
<dbReference type="Proteomes" id="UP000625711">
    <property type="component" value="Unassembled WGS sequence"/>
</dbReference>
<keyword evidence="4" id="KW-1185">Reference proteome</keyword>
<feature type="compositionally biased region" description="Basic and acidic residues" evidence="1">
    <location>
        <begin position="104"/>
        <end position="120"/>
    </location>
</feature>
<proteinExistence type="predicted"/>
<gene>
    <name evidence="3" type="ORF">GWI33_017417</name>
</gene>
<feature type="compositionally biased region" description="Polar residues" evidence="1">
    <location>
        <begin position="89"/>
        <end position="102"/>
    </location>
</feature>